<name>A0A2H5BLP5_9CAUD</name>
<proteinExistence type="predicted"/>
<gene>
    <name evidence="1" type="ORF">SEA_OMAR_74</name>
</gene>
<protein>
    <submittedName>
        <fullName evidence="1">Uncharacterized protein</fullName>
    </submittedName>
</protein>
<evidence type="ECO:0000313" key="2">
    <source>
        <dbReference type="Proteomes" id="UP000241892"/>
    </source>
</evidence>
<accession>A0A2H5BLP5</accession>
<sequence length="140" mass="15913">MIMQRIMDRITDQNVQDIVDIAREGGINYWAISPNDEEFAGLPDGKEYTIVEGVEPHPIFAFDDKREVDSVTYLSKNDVRLAYAKLLDPGQEYVNREIHDYILDSWRDRTMEDGIDAGHIDAGAADAIIQVACFDDVRYG</sequence>
<organism evidence="1 2">
    <name type="scientific">Streptomyces phage Omar</name>
    <dbReference type="NCBI Taxonomy" id="2059882"/>
    <lineage>
        <taxon>Viruses</taxon>
        <taxon>Duplodnaviria</taxon>
        <taxon>Heunggongvirae</taxon>
        <taxon>Uroviricota</taxon>
        <taxon>Caudoviricetes</taxon>
        <taxon>Arquatrovirinae</taxon>
        <taxon>Omarvirus</taxon>
        <taxon>Omarvirus omar</taxon>
    </lineage>
</organism>
<dbReference type="Proteomes" id="UP000241892">
    <property type="component" value="Segment"/>
</dbReference>
<dbReference type="EMBL" id="MG593802">
    <property type="protein sequence ID" value="AUG87258.1"/>
    <property type="molecule type" value="Genomic_DNA"/>
</dbReference>
<evidence type="ECO:0000313" key="1">
    <source>
        <dbReference type="EMBL" id="AUG87258.1"/>
    </source>
</evidence>
<keyword evidence="2" id="KW-1185">Reference proteome</keyword>
<reference evidence="2" key="1">
    <citation type="submission" date="2017-11" db="EMBL/GenBank/DDBJ databases">
        <authorList>
            <person name="Han C.G."/>
        </authorList>
    </citation>
    <scope>NUCLEOTIDE SEQUENCE [LARGE SCALE GENOMIC DNA]</scope>
</reference>